<comment type="caution">
    <text evidence="3">The sequence shown here is derived from an EMBL/GenBank/DDBJ whole genome shotgun (WGS) entry which is preliminary data.</text>
</comment>
<evidence type="ECO:0000256" key="2">
    <source>
        <dbReference type="SAM" id="MobiDB-lite"/>
    </source>
</evidence>
<reference evidence="3" key="1">
    <citation type="submission" date="2023-08" db="EMBL/GenBank/DDBJ databases">
        <authorList>
            <person name="Chen Y."/>
            <person name="Shah S."/>
            <person name="Dougan E. K."/>
            <person name="Thang M."/>
            <person name="Chan C."/>
        </authorList>
    </citation>
    <scope>NUCLEOTIDE SEQUENCE</scope>
</reference>
<dbReference type="SUPFAM" id="SSF48371">
    <property type="entry name" value="ARM repeat"/>
    <property type="match status" value="1"/>
</dbReference>
<evidence type="ECO:0000256" key="1">
    <source>
        <dbReference type="ARBA" id="ARBA00022737"/>
    </source>
</evidence>
<evidence type="ECO:0000313" key="4">
    <source>
        <dbReference type="Proteomes" id="UP001178507"/>
    </source>
</evidence>
<accession>A0AA36IHZ4</accession>
<dbReference type="InterPro" id="IPR016024">
    <property type="entry name" value="ARM-type_fold"/>
</dbReference>
<feature type="region of interest" description="Disordered" evidence="2">
    <location>
        <begin position="783"/>
        <end position="829"/>
    </location>
</feature>
<protein>
    <submittedName>
        <fullName evidence="3">Uncharacterized protein</fullName>
    </submittedName>
</protein>
<dbReference type="InterPro" id="IPR011989">
    <property type="entry name" value="ARM-like"/>
</dbReference>
<dbReference type="SMART" id="SM00185">
    <property type="entry name" value="ARM"/>
    <property type="match status" value="3"/>
</dbReference>
<evidence type="ECO:0000313" key="3">
    <source>
        <dbReference type="EMBL" id="CAJ1386675.1"/>
    </source>
</evidence>
<proteinExistence type="predicted"/>
<organism evidence="3 4">
    <name type="scientific">Effrenium voratum</name>
    <dbReference type="NCBI Taxonomy" id="2562239"/>
    <lineage>
        <taxon>Eukaryota</taxon>
        <taxon>Sar</taxon>
        <taxon>Alveolata</taxon>
        <taxon>Dinophyceae</taxon>
        <taxon>Suessiales</taxon>
        <taxon>Symbiodiniaceae</taxon>
        <taxon>Effrenium</taxon>
    </lineage>
</organism>
<keyword evidence="4" id="KW-1185">Reference proteome</keyword>
<dbReference type="AlphaFoldDB" id="A0AA36IHZ4"/>
<dbReference type="Gene3D" id="1.25.10.10">
    <property type="entry name" value="Leucine-rich Repeat Variant"/>
    <property type="match status" value="2"/>
</dbReference>
<dbReference type="PANTHER" id="PTHR22895">
    <property type="entry name" value="ARMADILLO REPEAT-CONTAINING PROTEIN 6"/>
    <property type="match status" value="1"/>
</dbReference>
<dbReference type="InterPro" id="IPR000225">
    <property type="entry name" value="Armadillo"/>
</dbReference>
<gene>
    <name evidence="3" type="ORF">EVOR1521_LOCUS12910</name>
</gene>
<dbReference type="EMBL" id="CAUJNA010001400">
    <property type="protein sequence ID" value="CAJ1386675.1"/>
    <property type="molecule type" value="Genomic_DNA"/>
</dbReference>
<keyword evidence="1" id="KW-0677">Repeat</keyword>
<sequence length="829" mass="89895">MGCASSVARGPNLPQHDVCVTCTSPVTSGEDFARFFGDWIMKACAEMKLSCISSRPQLGPELPKEGSQLERHLRQALVYSRVAVCIMNMSKGCEMPPPGYKAEVTWADQRSIPLVPFYDADRYDWKEVAAWKAQLPKAFRSGLGPVRYMRTAHEEAKQQLQSALQKGLKDLEQRDVGDQQRRSGRLVAAVEGLAGDDGNRAMLGQEFSRAELRLKDDDQENAALRRTAAVAEEADLEDSALGLDRSDFERAGLAEKRLERTNSMRDINLDSALAILAKGGSHGTRGRDPLAPREGGCRLQLIADVSADLLEGNDPKHRICAPVKGILRKARTAVNAKAASSVKHLRLAPEALEERRFLFSVQLLQKHLDGLRTEDVHELLTVLKVLQHGGTEMGLVTRGLRLLRSFLEEHLILHDRAIQQNMVQIVVDVMRQQPEVDVLTLGVAVLCAVLSGAAQRGVLGLEAQSLVGSSSLAATQTQDLVTSVSRSGGVMAILDGMQRFGACEGLQERGCVCLALLTAGSEDNQVSPDYAKGRHQESSVLLRSQSRHLVVRQGGIELLLGAMRRFMRSCSLQRAACLALGQLAVSELKVKEGAAEEGAITLLMQVLRQHRRDACGAPRFAAHAVRHFACHSLQTKGLIAQQGGVEELHELAQRGLEASGDRAAATEALGALCHLASKHAENKLRIFDAGCLELAFDALKGAAKAPAENEVEVETEAEAMPEAELAMAACGLLHNMSVDPAIRGHVVKLGGRLAAQRLQGHPDAPVKNLAKLLAKTLKPPEDSGDPFGALFATRTPGLSAPRRVASKKERQIRSQITSQYEGTEETDRV</sequence>
<dbReference type="PANTHER" id="PTHR22895:SF0">
    <property type="entry name" value="ARMADILLO REPEAT-CONTAINING PROTEIN 6"/>
    <property type="match status" value="1"/>
</dbReference>
<dbReference type="Proteomes" id="UP001178507">
    <property type="component" value="Unassembled WGS sequence"/>
</dbReference>
<name>A0AA36IHZ4_9DINO</name>